<feature type="compositionally biased region" description="Basic and acidic residues" evidence="1">
    <location>
        <begin position="38"/>
        <end position="51"/>
    </location>
</feature>
<reference evidence="2 3" key="2">
    <citation type="submission" date="2018-11" db="EMBL/GenBank/DDBJ databases">
        <authorList>
            <consortium name="Pathogen Informatics"/>
        </authorList>
    </citation>
    <scope>NUCLEOTIDE SEQUENCE [LARGE SCALE GENOMIC DNA]</scope>
</reference>
<dbReference type="Proteomes" id="UP000267096">
    <property type="component" value="Unassembled WGS sequence"/>
</dbReference>
<accession>A0A0M3JN79</accession>
<sequence length="51" mass="5832">MKEKRRVHQKYLLNNNGNEADITAGKSQQSDVPAAVMDNEKNAEWNDDKMV</sequence>
<evidence type="ECO:0000313" key="3">
    <source>
        <dbReference type="Proteomes" id="UP000267096"/>
    </source>
</evidence>
<evidence type="ECO:0000256" key="1">
    <source>
        <dbReference type="SAM" id="MobiDB-lite"/>
    </source>
</evidence>
<evidence type="ECO:0000313" key="2">
    <source>
        <dbReference type="EMBL" id="VDK34917.1"/>
    </source>
</evidence>
<dbReference type="WBParaSite" id="ASIM_0000911901-mRNA-1">
    <property type="protein sequence ID" value="ASIM_0000911901-mRNA-1"/>
    <property type="gene ID" value="ASIM_0000911901"/>
</dbReference>
<reference evidence="4" key="1">
    <citation type="submission" date="2017-02" db="UniProtKB">
        <authorList>
            <consortium name="WormBaseParasite"/>
        </authorList>
    </citation>
    <scope>IDENTIFICATION</scope>
</reference>
<dbReference type="AlphaFoldDB" id="A0A0M3JN79"/>
<name>A0A0M3JN79_ANISI</name>
<proteinExistence type="predicted"/>
<feature type="region of interest" description="Disordered" evidence="1">
    <location>
        <begin position="14"/>
        <end position="51"/>
    </location>
</feature>
<dbReference type="EMBL" id="UYRR01025304">
    <property type="protein sequence ID" value="VDK34917.1"/>
    <property type="molecule type" value="Genomic_DNA"/>
</dbReference>
<keyword evidence="3" id="KW-1185">Reference proteome</keyword>
<organism evidence="4">
    <name type="scientific">Anisakis simplex</name>
    <name type="common">Herring worm</name>
    <dbReference type="NCBI Taxonomy" id="6269"/>
    <lineage>
        <taxon>Eukaryota</taxon>
        <taxon>Metazoa</taxon>
        <taxon>Ecdysozoa</taxon>
        <taxon>Nematoda</taxon>
        <taxon>Chromadorea</taxon>
        <taxon>Rhabditida</taxon>
        <taxon>Spirurina</taxon>
        <taxon>Ascaridomorpha</taxon>
        <taxon>Ascaridoidea</taxon>
        <taxon>Anisakidae</taxon>
        <taxon>Anisakis</taxon>
        <taxon>Anisakis simplex complex</taxon>
    </lineage>
</organism>
<protein>
    <submittedName>
        <fullName evidence="4">Spore protein</fullName>
    </submittedName>
</protein>
<gene>
    <name evidence="2" type="ORF">ASIM_LOCUS8861</name>
</gene>
<evidence type="ECO:0000313" key="4">
    <source>
        <dbReference type="WBParaSite" id="ASIM_0000911901-mRNA-1"/>
    </source>
</evidence>